<feature type="coiled-coil region" evidence="3">
    <location>
        <begin position="2326"/>
        <end position="2392"/>
    </location>
</feature>
<dbReference type="SUPFAM" id="SSF81324">
    <property type="entry name" value="Voltage-gated potassium channels"/>
    <property type="match status" value="1"/>
</dbReference>
<keyword evidence="3" id="KW-0175">Coiled coil</keyword>
<feature type="transmembrane region" description="Helical" evidence="5">
    <location>
        <begin position="2307"/>
        <end position="2326"/>
    </location>
</feature>
<dbReference type="KEGG" id="aten:116305827"/>
<sequence>MTVPSTSSIYTPSRVSSLFSSSALAITSNFPSTVTLYSTMLVSSSAYSPFTVSASSTSNLASMTILPKNSFSTMSTQNNSPYTLSEITPTNTPGDTMTSNISPSSYFLSSSSAMSTISTPSSASFQTEGKISHSSPIVSLSNSDFAVTSSEILHVSVTSTIVTQKSASKVSSGTLSLSSKVSYSSSSSYSSTALTANGSTRHIVPAVNSTIMPHTSTVHQSSNISTLSSQSEIYFISSSATARYTPAVLPTNTVYLVSSNSSIANFSSSSEKGTTFSDIAGSASITQYRLTTLSSIHSNPSKYSIFPTHSSFAQYSLRNTPSFYSNSISPSTLEYSTNTVSSLTNSYSKMSSIVSIYSPVIKLSNASQHFLKSISTSSSQYSLSSIILDSSYIIPSPFSITTVSSDLPLSSSSSAFSSSLDFSNAQLPSSVSATLSTYLSTSIRTLDLSARSSTIINTNALQQSSNLLSGISKYFSSVLTSSSTEYPYSTKHSNSLNFSSNTLPGFIISIPSSATPSTLPSSLSQQYMSTILSISLRNTPSNALSEISSILSRSSVYSIYSAPSRSIPLSSPEGYTTTIPVLSSLGYLSNIVSSNFYVTRTTSSSSFVYPTKPNTSQSSSEHRGIVTPSSSLEYSSNSLPSDFSAYLTSNTPSSSFVPSTNAMPPSPSQYYVSVTPSSWLEHSSSSAQSDFSAYLSSTTSSSSFVSSTNALFRSRSKYNVSVTPSSLLERSSSSVQSNFSTYLSSTTLTSSFVSFTNVLSPSPSQCYVSATSSSSLERSSSSLQSDFSAYLSSINPSSSLVYSTNALSRSRSKYKVSVTPSSSLERSSSSAQSNFSAYLSSINPSSSLVYSTNALSRSRSKYKVSVTPSSSLEHSSSSVQSDFSAYLSSIIPSSSFVSSTNGLSPSPSQYHASVTPSSSFEHSSSSLQSDFSTYLSSTTLTSSFVSSTNGLPPSPSQYYVSATPSSSLEHSSSSLRSDFSSSLTSSINSSSYESSTNALSRSSSQYFASVTEHSSSSFQSDFSSYLTSTILSSSSLSSTNALLPSPPQHYTSITPSSSLEHSSSSLQADFSTYLSSTTLTSSFISSTYGLSPSPSQHYTSVTPSSWLEHSSSSLQADFSTYLSSTTLTSSFEFSTNGLSLSPSQYYVSATPSSSLEHSSSSLRSDFSSSLTSSIPSSSYESSTNALSRNLSQYFASVTEHSSSSFQSDFSSYLTSSIHSISPVSAKNATPLSPSKHFAIVTPLLEHSSSSFRSDFASYLTSITRSSSSASSKETISSRLPEYSITKIASSLPEYSPTLIKTPPGSREIDSSSIVITSSVSYTNDSDLQTSHSSTTTPVSNNIQSSITSHSSSRTLLINPLSSTTNTHTSGLHISPSTASALQVSISFFVNASVSLNSTTHNTNSTKNSTTEYRPTSPWSEWSSCDKSCGGGARHRFRYCSKQLSSGISCHPTESEGCNFQQCPINGGWTLWSTWQKCNKPCGDGLQFRKRICSNPEPQYGGASCVGKGEESRPCEGNAPCPKVMTMYVIRLLDETWNDALTSLSSPESKNLIQKLRSNVNKYYDGENVMADFVVIQFRPGSVIATFNITYEFVDSLQILKVQEDLTSGKLNNLNAQLMDIIPIIVPSQAPNITYANHISSTGIRIQWTAVAAEFLGGAPLAGYVIFYKETSLKFEQNRQKKVPPGVTQAEINGLKKFFSYTMRVLAYTANGNGIASDPVVISTDEDRPSLEPQNVLAKPQSSTSITVTWDHIPEDMIHGILQGYTIFYRAIDETSFSEMNVGATDIYARVPDLRKYTFYLVSICGRTSKGCGVRSQTVMVRTLDDAPSLPPANAFVQNLTSTTELQISWGQVPRGHVNGDLIGYVLKYKLLVWMDEDMYYEEERERIFGPNDYSTTLNQLNVDGIYRLGIAAFTRIGRGPFAYVYGKTCRCPKVLYTNYWNYQPYTRKLSSGAIGGLFPEIVFKMTEWACGVCTNGHGKTMINTLANGKGRASFKSSNIDLLNDIDDVPEISFPVHGTKYMSKYGGSYKYVHLIDSPGIAFITVAEPPDSSSLAVMQSIFDCFPLLLIALSMAFMAGVVIWILESRDNPEQFPTSFVKGVGEGFWWSFITMTTLGYGDRAPVTILGRLFGIFWTLAGLVVLSVVVGAISSSLATVSMDTNVPLYGTKIAAFQNSSEHQYGVLKNSKMNTEQQYESIEAIQKALVDREVKGALIDTYVAAENKDVLFSDEDITVSKLIDSSFGYGVVLSGAGVFIENRCRDYYKKNRKEIFDLVQSNTDEIEAPAVPGSVQKSSGLFNPNSPLIKMSWLGTSCGLILGILAGLYWHYAVYKKQIKELENKLEVNKEEIEKNLQYKAIVIKELTTMLEDFHSKMNSLEKQRKLHKQKCQLCSKENDVASFCSLNTTSSHYYC</sequence>
<feature type="domain" description="Fibronectin type-III" evidence="6">
    <location>
        <begin position="1731"/>
        <end position="1825"/>
    </location>
</feature>
<keyword evidence="2" id="KW-1015">Disulfide bond</keyword>
<feature type="domain" description="Fibronectin type-III" evidence="6">
    <location>
        <begin position="1830"/>
        <end position="1934"/>
    </location>
</feature>
<dbReference type="PROSITE" id="PS50092">
    <property type="entry name" value="TSP1"/>
    <property type="match status" value="2"/>
</dbReference>
<dbReference type="Gene3D" id="2.20.100.10">
    <property type="entry name" value="Thrombospondin type-1 (TSP1) repeat"/>
    <property type="match status" value="2"/>
</dbReference>
<dbReference type="OrthoDB" id="5953750at2759"/>
<dbReference type="Pfam" id="PF00090">
    <property type="entry name" value="TSP_1"/>
    <property type="match status" value="2"/>
</dbReference>
<feature type="region of interest" description="Disordered" evidence="4">
    <location>
        <begin position="605"/>
        <end position="631"/>
    </location>
</feature>
<dbReference type="CDD" id="cd00063">
    <property type="entry name" value="FN3"/>
    <property type="match status" value="2"/>
</dbReference>
<feature type="region of interest" description="Disordered" evidence="4">
    <location>
        <begin position="1399"/>
        <end position="1420"/>
    </location>
</feature>
<dbReference type="InterPro" id="IPR003961">
    <property type="entry name" value="FN3_dom"/>
</dbReference>
<name>A0A6P8J0F2_ACTTE</name>
<dbReference type="Proteomes" id="UP000515163">
    <property type="component" value="Unplaced"/>
</dbReference>
<dbReference type="RefSeq" id="XP_031571658.1">
    <property type="nucleotide sequence ID" value="XM_031715798.1"/>
</dbReference>
<proteinExistence type="predicted"/>
<dbReference type="PANTHER" id="PTHR22906">
    <property type="entry name" value="PROPERDIN"/>
    <property type="match status" value="1"/>
</dbReference>
<evidence type="ECO:0000256" key="5">
    <source>
        <dbReference type="SAM" id="Phobius"/>
    </source>
</evidence>
<dbReference type="Pfam" id="PF00041">
    <property type="entry name" value="fn3"/>
    <property type="match status" value="2"/>
</dbReference>
<keyword evidence="1" id="KW-0677">Repeat</keyword>
<evidence type="ECO:0000256" key="1">
    <source>
        <dbReference type="ARBA" id="ARBA00022737"/>
    </source>
</evidence>
<dbReference type="InterPro" id="IPR000884">
    <property type="entry name" value="TSP1_rpt"/>
</dbReference>
<keyword evidence="5" id="KW-1133">Transmembrane helix</keyword>
<feature type="compositionally biased region" description="Polar residues" evidence="4">
    <location>
        <begin position="1326"/>
        <end position="1338"/>
    </location>
</feature>
<evidence type="ECO:0000256" key="2">
    <source>
        <dbReference type="ARBA" id="ARBA00023157"/>
    </source>
</evidence>
<feature type="compositionally biased region" description="Polar residues" evidence="4">
    <location>
        <begin position="605"/>
        <end position="619"/>
    </location>
</feature>
<dbReference type="SMART" id="SM00209">
    <property type="entry name" value="TSP1"/>
    <property type="match status" value="2"/>
</dbReference>
<dbReference type="Gene3D" id="1.10.287.70">
    <property type="match status" value="1"/>
</dbReference>
<dbReference type="SUPFAM" id="SSF82895">
    <property type="entry name" value="TSP-1 type 1 repeat"/>
    <property type="match status" value="2"/>
</dbReference>
<keyword evidence="7" id="KW-1185">Reference proteome</keyword>
<dbReference type="Pfam" id="PF07885">
    <property type="entry name" value="Ion_trans_2"/>
    <property type="match status" value="1"/>
</dbReference>
<evidence type="ECO:0000259" key="6">
    <source>
        <dbReference type="PROSITE" id="PS50853"/>
    </source>
</evidence>
<keyword evidence="5" id="KW-0472">Membrane</keyword>
<feature type="transmembrane region" description="Helical" evidence="5">
    <location>
        <begin position="2063"/>
        <end position="2083"/>
    </location>
</feature>
<organism evidence="7 8">
    <name type="scientific">Actinia tenebrosa</name>
    <name type="common">Australian red waratah sea anemone</name>
    <dbReference type="NCBI Taxonomy" id="6105"/>
    <lineage>
        <taxon>Eukaryota</taxon>
        <taxon>Metazoa</taxon>
        <taxon>Cnidaria</taxon>
        <taxon>Anthozoa</taxon>
        <taxon>Hexacorallia</taxon>
        <taxon>Actiniaria</taxon>
        <taxon>Actiniidae</taxon>
        <taxon>Actinia</taxon>
    </lineage>
</organism>
<evidence type="ECO:0000256" key="4">
    <source>
        <dbReference type="SAM" id="MobiDB-lite"/>
    </source>
</evidence>
<dbReference type="PANTHER" id="PTHR22906:SF21">
    <property type="entry name" value="SEMA DOMAIN-CONTAINING PROTEIN"/>
    <property type="match status" value="1"/>
</dbReference>
<dbReference type="InterPro" id="IPR013783">
    <property type="entry name" value="Ig-like_fold"/>
</dbReference>
<feature type="compositionally biased region" description="Polar residues" evidence="4">
    <location>
        <begin position="1411"/>
        <end position="1420"/>
    </location>
</feature>
<evidence type="ECO:0000313" key="8">
    <source>
        <dbReference type="RefSeq" id="XP_031571658.1"/>
    </source>
</evidence>
<dbReference type="Gene3D" id="2.60.40.10">
    <property type="entry name" value="Immunoglobulins"/>
    <property type="match status" value="3"/>
</dbReference>
<gene>
    <name evidence="8" type="primary">LOC116305827</name>
</gene>
<feature type="transmembrane region" description="Helical" evidence="5">
    <location>
        <begin position="2128"/>
        <end position="2148"/>
    </location>
</feature>
<accession>A0A6P8J0F2</accession>
<evidence type="ECO:0000256" key="3">
    <source>
        <dbReference type="SAM" id="Coils"/>
    </source>
</evidence>
<keyword evidence="5" id="KW-0812">Transmembrane</keyword>
<reference evidence="8" key="1">
    <citation type="submission" date="2025-08" db="UniProtKB">
        <authorList>
            <consortium name="RefSeq"/>
        </authorList>
    </citation>
    <scope>IDENTIFICATION</scope>
    <source>
        <tissue evidence="8">Tentacle</tissue>
    </source>
</reference>
<feature type="region of interest" description="Disordered" evidence="4">
    <location>
        <begin position="1326"/>
        <end position="1345"/>
    </location>
</feature>
<dbReference type="InterPro" id="IPR052065">
    <property type="entry name" value="Compl_asym_regulator"/>
</dbReference>
<dbReference type="FunFam" id="2.60.40.10:FF:000028">
    <property type="entry name" value="Neuronal cell adhesion molecule"/>
    <property type="match status" value="1"/>
</dbReference>
<dbReference type="InterPro" id="IPR013099">
    <property type="entry name" value="K_chnl_dom"/>
</dbReference>
<dbReference type="PROSITE" id="PS50853">
    <property type="entry name" value="FN3"/>
    <property type="match status" value="3"/>
</dbReference>
<dbReference type="InterPro" id="IPR036383">
    <property type="entry name" value="TSP1_rpt_sf"/>
</dbReference>
<feature type="compositionally biased region" description="Low complexity" evidence="4">
    <location>
        <begin position="1399"/>
        <end position="1410"/>
    </location>
</feature>
<dbReference type="InParanoid" id="A0A6P8J0F2"/>
<evidence type="ECO:0000313" key="7">
    <source>
        <dbReference type="Proteomes" id="UP000515163"/>
    </source>
</evidence>
<feature type="domain" description="Fibronectin type-III" evidence="6">
    <location>
        <begin position="1626"/>
        <end position="1726"/>
    </location>
</feature>
<dbReference type="SUPFAM" id="SSF49265">
    <property type="entry name" value="Fibronectin type III"/>
    <property type="match status" value="2"/>
</dbReference>
<dbReference type="FunFam" id="2.20.100.10:FF:000001">
    <property type="entry name" value="semaphorin-5A isoform X1"/>
    <property type="match status" value="1"/>
</dbReference>
<dbReference type="InterPro" id="IPR036116">
    <property type="entry name" value="FN3_sf"/>
</dbReference>
<dbReference type="GeneID" id="116305827"/>
<protein>
    <submittedName>
        <fullName evidence="8">Uncharacterized protein LOC116305827 isoform X1</fullName>
    </submittedName>
</protein>
<dbReference type="SMART" id="SM00060">
    <property type="entry name" value="FN3"/>
    <property type="match status" value="3"/>
</dbReference>